<name>A0A2T3NUT5_9GAMM</name>
<evidence type="ECO:0000313" key="8">
    <source>
        <dbReference type="EMBL" id="PSW20001.1"/>
    </source>
</evidence>
<dbReference type="InterPro" id="IPR016174">
    <property type="entry name" value="Di-haem_cyt_TM"/>
</dbReference>
<dbReference type="PANTHER" id="PTHR30485">
    <property type="entry name" value="NI/FE-HYDROGENASE 1 B-TYPE CYTOCHROME SUBUNIT"/>
    <property type="match status" value="1"/>
</dbReference>
<keyword evidence="5 6" id="KW-0472">Membrane</keyword>
<organism evidence="8 9">
    <name type="scientific">Photobacterium sanctipauli</name>
    <dbReference type="NCBI Taxonomy" id="1342794"/>
    <lineage>
        <taxon>Bacteria</taxon>
        <taxon>Pseudomonadati</taxon>
        <taxon>Pseudomonadota</taxon>
        <taxon>Gammaproteobacteria</taxon>
        <taxon>Vibrionales</taxon>
        <taxon>Vibrionaceae</taxon>
        <taxon>Photobacterium</taxon>
    </lineage>
</organism>
<dbReference type="GO" id="GO:0022904">
    <property type="term" value="P:respiratory electron transport chain"/>
    <property type="evidence" value="ECO:0007669"/>
    <property type="project" value="InterPro"/>
</dbReference>
<evidence type="ECO:0000256" key="4">
    <source>
        <dbReference type="ARBA" id="ARBA00022989"/>
    </source>
</evidence>
<dbReference type="PANTHER" id="PTHR30485:SF2">
    <property type="entry name" value="BLL0597 PROTEIN"/>
    <property type="match status" value="1"/>
</dbReference>
<dbReference type="GO" id="GO:0009055">
    <property type="term" value="F:electron transfer activity"/>
    <property type="evidence" value="ECO:0007669"/>
    <property type="project" value="InterPro"/>
</dbReference>
<feature type="transmembrane region" description="Helical" evidence="6">
    <location>
        <begin position="191"/>
        <end position="208"/>
    </location>
</feature>
<feature type="domain" description="Cytochrome b561 bacterial/Ni-hydrogenase" evidence="7">
    <location>
        <begin position="3"/>
        <end position="175"/>
    </location>
</feature>
<evidence type="ECO:0000259" key="7">
    <source>
        <dbReference type="Pfam" id="PF01292"/>
    </source>
</evidence>
<dbReference type="SUPFAM" id="SSF81342">
    <property type="entry name" value="Transmembrane di-heme cytochromes"/>
    <property type="match status" value="1"/>
</dbReference>
<evidence type="ECO:0000256" key="5">
    <source>
        <dbReference type="ARBA" id="ARBA00023136"/>
    </source>
</evidence>
<keyword evidence="9" id="KW-1185">Reference proteome</keyword>
<dbReference type="Pfam" id="PF01292">
    <property type="entry name" value="Ni_hydr_CYTB"/>
    <property type="match status" value="1"/>
</dbReference>
<feature type="transmembrane region" description="Helical" evidence="6">
    <location>
        <begin position="33"/>
        <end position="54"/>
    </location>
</feature>
<reference evidence="8 9" key="1">
    <citation type="submission" date="2018-01" db="EMBL/GenBank/DDBJ databases">
        <title>Whole genome sequencing of Histamine producing bacteria.</title>
        <authorList>
            <person name="Butler K."/>
        </authorList>
    </citation>
    <scope>NUCLEOTIDE SEQUENCE [LARGE SCALE GENOMIC DNA]</scope>
    <source>
        <strain evidence="8 9">DSM 100436</strain>
    </source>
</reference>
<comment type="subcellular location">
    <subcellularLocation>
        <location evidence="1">Cell membrane</location>
        <topology evidence="1">Multi-pass membrane protein</topology>
    </subcellularLocation>
</comment>
<dbReference type="GO" id="GO:0020037">
    <property type="term" value="F:heme binding"/>
    <property type="evidence" value="ECO:0007669"/>
    <property type="project" value="TreeGrafter"/>
</dbReference>
<keyword evidence="2" id="KW-1003">Cell membrane</keyword>
<evidence type="ECO:0000256" key="2">
    <source>
        <dbReference type="ARBA" id="ARBA00022475"/>
    </source>
</evidence>
<keyword evidence="4 6" id="KW-1133">Transmembrane helix</keyword>
<gene>
    <name evidence="8" type="ORF">C9I98_10830</name>
</gene>
<evidence type="ECO:0000256" key="1">
    <source>
        <dbReference type="ARBA" id="ARBA00004651"/>
    </source>
</evidence>
<dbReference type="InterPro" id="IPR051542">
    <property type="entry name" value="Hydrogenase_cytochrome"/>
</dbReference>
<dbReference type="AlphaFoldDB" id="A0A2T3NUT5"/>
<keyword evidence="3 6" id="KW-0812">Transmembrane</keyword>
<proteinExistence type="predicted"/>
<dbReference type="Gene3D" id="1.20.950.20">
    <property type="entry name" value="Transmembrane di-heme cytochromes, Chain C"/>
    <property type="match status" value="1"/>
</dbReference>
<dbReference type="GO" id="GO:0005886">
    <property type="term" value="C:plasma membrane"/>
    <property type="evidence" value="ECO:0007669"/>
    <property type="project" value="UniProtKB-SubCell"/>
</dbReference>
<protein>
    <submittedName>
        <fullName evidence="8">Hydrogenase</fullName>
    </submittedName>
</protein>
<feature type="transmembrane region" description="Helical" evidence="6">
    <location>
        <begin position="92"/>
        <end position="114"/>
    </location>
</feature>
<evidence type="ECO:0000256" key="3">
    <source>
        <dbReference type="ARBA" id="ARBA00022692"/>
    </source>
</evidence>
<evidence type="ECO:0000256" key="6">
    <source>
        <dbReference type="SAM" id="Phobius"/>
    </source>
</evidence>
<dbReference type="EMBL" id="PYMA01000005">
    <property type="protein sequence ID" value="PSW20001.1"/>
    <property type="molecule type" value="Genomic_DNA"/>
</dbReference>
<dbReference type="InterPro" id="IPR011577">
    <property type="entry name" value="Cyt_b561_bac/Ni-Hgenase"/>
</dbReference>
<feature type="transmembrane region" description="Helical" evidence="6">
    <location>
        <begin position="142"/>
        <end position="163"/>
    </location>
</feature>
<evidence type="ECO:0000313" key="9">
    <source>
        <dbReference type="Proteomes" id="UP000241771"/>
    </source>
</evidence>
<accession>A0A2T3NUT5</accession>
<sequence>MPVWDSFIRGYHWLQALSIAGLWYTGTEGLMDWHFSIAYFLLALLLTRFVWGVVGSDTAKFTHFVRSPRTTLKYLASMHSKDKPSHVGHNPAGAYMVVAFMLLIATQLTTGLFATDDIISEGPFAMYVSGATSSLMTEIHAINFNIMLGAIGLHLFAIVVYLLKKENLILPMLHGKKSLDENDKPKLTNSLIAWGVFIIIGTVIYQQFAKDIVVYLF</sequence>
<comment type="caution">
    <text evidence="8">The sequence shown here is derived from an EMBL/GenBank/DDBJ whole genome shotgun (WGS) entry which is preliminary data.</text>
</comment>
<dbReference type="Proteomes" id="UP000241771">
    <property type="component" value="Unassembled WGS sequence"/>
</dbReference>